<dbReference type="SUPFAM" id="SSF57667">
    <property type="entry name" value="beta-beta-alpha zinc fingers"/>
    <property type="match status" value="2"/>
</dbReference>
<organism evidence="11 12">
    <name type="scientific">Stentor coeruleus</name>
    <dbReference type="NCBI Taxonomy" id="5963"/>
    <lineage>
        <taxon>Eukaryota</taxon>
        <taxon>Sar</taxon>
        <taxon>Alveolata</taxon>
        <taxon>Ciliophora</taxon>
        <taxon>Postciliodesmatophora</taxon>
        <taxon>Heterotrichea</taxon>
        <taxon>Heterotrichida</taxon>
        <taxon>Stentoridae</taxon>
        <taxon>Stentor</taxon>
    </lineage>
</organism>
<sequence length="172" mass="20038">MQSIFIGKEPKIFTCEICDKTFPDKSKLSRHLLVHTKEKPFKCSFCSKYFSLDYNLRTHIRVHSGDKPFICQVPGCNKRFSQSSNKKVHERSHIRKDRRISSSKDNFSVEEVWKPETKPTMEICRENTQSSSISASVKSEDIKPPAKTDTYKDLTETSSCYENLFVFSYLEF</sequence>
<dbReference type="Proteomes" id="UP000187209">
    <property type="component" value="Unassembled WGS sequence"/>
</dbReference>
<dbReference type="OrthoDB" id="372803at2759"/>
<dbReference type="GO" id="GO:0000978">
    <property type="term" value="F:RNA polymerase II cis-regulatory region sequence-specific DNA binding"/>
    <property type="evidence" value="ECO:0007669"/>
    <property type="project" value="TreeGrafter"/>
</dbReference>
<dbReference type="PANTHER" id="PTHR14003">
    <property type="entry name" value="TRANSCRIPTIONAL REPRESSOR PROTEIN YY"/>
    <property type="match status" value="1"/>
</dbReference>
<dbReference type="InterPro" id="IPR036236">
    <property type="entry name" value="Znf_C2H2_sf"/>
</dbReference>
<dbReference type="FunFam" id="3.30.160.60:FF:000125">
    <property type="entry name" value="Putative zinc finger protein 143"/>
    <property type="match status" value="1"/>
</dbReference>
<evidence type="ECO:0000256" key="6">
    <source>
        <dbReference type="ARBA" id="ARBA00023125"/>
    </source>
</evidence>
<dbReference type="FunFam" id="3.30.160.60:FF:000104">
    <property type="entry name" value="Transcriptional repressor protein YY1"/>
    <property type="match status" value="1"/>
</dbReference>
<keyword evidence="6" id="KW-0238">DNA-binding</keyword>
<dbReference type="GO" id="GO:0000785">
    <property type="term" value="C:chromatin"/>
    <property type="evidence" value="ECO:0007669"/>
    <property type="project" value="TreeGrafter"/>
</dbReference>
<feature type="region of interest" description="Disordered" evidence="9">
    <location>
        <begin position="124"/>
        <end position="144"/>
    </location>
</feature>
<accession>A0A1R2AMA8</accession>
<gene>
    <name evidence="11" type="ORF">SteCoe_38001</name>
</gene>
<keyword evidence="12" id="KW-1185">Reference proteome</keyword>
<comment type="caution">
    <text evidence="11">The sequence shown here is derived from an EMBL/GenBank/DDBJ whole genome shotgun (WGS) entry which is preliminary data.</text>
</comment>
<dbReference type="AlphaFoldDB" id="A0A1R2AMA8"/>
<dbReference type="GO" id="GO:0000981">
    <property type="term" value="F:DNA-binding transcription factor activity, RNA polymerase II-specific"/>
    <property type="evidence" value="ECO:0007669"/>
    <property type="project" value="TreeGrafter"/>
</dbReference>
<name>A0A1R2AMA8_9CILI</name>
<dbReference type="Pfam" id="PF00096">
    <property type="entry name" value="zf-C2H2"/>
    <property type="match status" value="2"/>
</dbReference>
<evidence type="ECO:0000256" key="7">
    <source>
        <dbReference type="ARBA" id="ARBA00023242"/>
    </source>
</evidence>
<dbReference type="PANTHER" id="PTHR14003:SF19">
    <property type="entry name" value="YY2 TRANSCRIPTION FACTOR"/>
    <property type="match status" value="1"/>
</dbReference>
<dbReference type="Gene3D" id="3.30.160.60">
    <property type="entry name" value="Classic Zinc Finger"/>
    <property type="match status" value="3"/>
</dbReference>
<dbReference type="FunFam" id="3.30.160.60:FF:000096">
    <property type="entry name" value="Zinc finger and BTB domain-containing protein 18 isoform 1"/>
    <property type="match status" value="1"/>
</dbReference>
<keyword evidence="4 8" id="KW-0863">Zinc-finger</keyword>
<dbReference type="GO" id="GO:0008270">
    <property type="term" value="F:zinc ion binding"/>
    <property type="evidence" value="ECO:0007669"/>
    <property type="project" value="UniProtKB-KW"/>
</dbReference>
<evidence type="ECO:0000256" key="9">
    <source>
        <dbReference type="SAM" id="MobiDB-lite"/>
    </source>
</evidence>
<keyword evidence="3" id="KW-0677">Repeat</keyword>
<feature type="domain" description="C2H2-type" evidence="10">
    <location>
        <begin position="69"/>
        <end position="98"/>
    </location>
</feature>
<dbReference type="SMART" id="SM00355">
    <property type="entry name" value="ZnF_C2H2"/>
    <property type="match status" value="3"/>
</dbReference>
<feature type="domain" description="C2H2-type" evidence="10">
    <location>
        <begin position="13"/>
        <end position="40"/>
    </location>
</feature>
<evidence type="ECO:0000256" key="4">
    <source>
        <dbReference type="ARBA" id="ARBA00022771"/>
    </source>
</evidence>
<evidence type="ECO:0000256" key="5">
    <source>
        <dbReference type="ARBA" id="ARBA00022833"/>
    </source>
</evidence>
<feature type="domain" description="C2H2-type" evidence="10">
    <location>
        <begin position="41"/>
        <end position="68"/>
    </location>
</feature>
<dbReference type="GO" id="GO:0005667">
    <property type="term" value="C:transcription regulator complex"/>
    <property type="evidence" value="ECO:0007669"/>
    <property type="project" value="TreeGrafter"/>
</dbReference>
<dbReference type="Pfam" id="PF13894">
    <property type="entry name" value="zf-C2H2_4"/>
    <property type="match status" value="1"/>
</dbReference>
<evidence type="ECO:0000256" key="3">
    <source>
        <dbReference type="ARBA" id="ARBA00022737"/>
    </source>
</evidence>
<dbReference type="PROSITE" id="PS00028">
    <property type="entry name" value="ZINC_FINGER_C2H2_1"/>
    <property type="match status" value="3"/>
</dbReference>
<proteinExistence type="predicted"/>
<keyword evidence="2" id="KW-0479">Metal-binding</keyword>
<dbReference type="InterPro" id="IPR013087">
    <property type="entry name" value="Znf_C2H2_type"/>
</dbReference>
<evidence type="ECO:0000256" key="2">
    <source>
        <dbReference type="ARBA" id="ARBA00022723"/>
    </source>
</evidence>
<evidence type="ECO:0000256" key="8">
    <source>
        <dbReference type="PROSITE-ProRule" id="PRU00042"/>
    </source>
</evidence>
<dbReference type="PROSITE" id="PS50157">
    <property type="entry name" value="ZINC_FINGER_C2H2_2"/>
    <property type="match status" value="3"/>
</dbReference>
<feature type="compositionally biased region" description="Polar residues" evidence="9">
    <location>
        <begin position="126"/>
        <end position="137"/>
    </location>
</feature>
<protein>
    <recommendedName>
        <fullName evidence="10">C2H2-type domain-containing protein</fullName>
    </recommendedName>
</protein>
<comment type="subcellular location">
    <subcellularLocation>
        <location evidence="1">Nucleus</location>
    </subcellularLocation>
</comment>
<evidence type="ECO:0000313" key="11">
    <source>
        <dbReference type="EMBL" id="OMJ65555.1"/>
    </source>
</evidence>
<reference evidence="11 12" key="1">
    <citation type="submission" date="2016-11" db="EMBL/GenBank/DDBJ databases">
        <title>The macronuclear genome of Stentor coeruleus: a giant cell with tiny introns.</title>
        <authorList>
            <person name="Slabodnick M."/>
            <person name="Ruby J.G."/>
            <person name="Reiff S.B."/>
            <person name="Swart E.C."/>
            <person name="Gosai S."/>
            <person name="Prabakaran S."/>
            <person name="Witkowska E."/>
            <person name="Larue G.E."/>
            <person name="Fisher S."/>
            <person name="Freeman R.M."/>
            <person name="Gunawardena J."/>
            <person name="Chu W."/>
            <person name="Stover N.A."/>
            <person name="Gregory B.D."/>
            <person name="Nowacki M."/>
            <person name="Derisi J."/>
            <person name="Roy S.W."/>
            <person name="Marshall W.F."/>
            <person name="Sood P."/>
        </authorList>
    </citation>
    <scope>NUCLEOTIDE SEQUENCE [LARGE SCALE GENOMIC DNA]</scope>
    <source>
        <strain evidence="11">WM001</strain>
    </source>
</reference>
<evidence type="ECO:0000313" key="12">
    <source>
        <dbReference type="Proteomes" id="UP000187209"/>
    </source>
</evidence>
<keyword evidence="7" id="KW-0539">Nucleus</keyword>
<evidence type="ECO:0000256" key="1">
    <source>
        <dbReference type="ARBA" id="ARBA00004123"/>
    </source>
</evidence>
<dbReference type="EMBL" id="MPUH01002063">
    <property type="protein sequence ID" value="OMJ65555.1"/>
    <property type="molecule type" value="Genomic_DNA"/>
</dbReference>
<dbReference type="GO" id="GO:0031519">
    <property type="term" value="C:PcG protein complex"/>
    <property type="evidence" value="ECO:0007669"/>
    <property type="project" value="TreeGrafter"/>
</dbReference>
<keyword evidence="5" id="KW-0862">Zinc</keyword>
<evidence type="ECO:0000259" key="10">
    <source>
        <dbReference type="PROSITE" id="PS50157"/>
    </source>
</evidence>